<proteinExistence type="predicted"/>
<reference evidence="1" key="1">
    <citation type="submission" date="2015-12" db="EMBL/GenBank/DDBJ databases">
        <title>Update maize B73 reference genome by single molecule sequencing technologies.</title>
        <authorList>
            <consortium name="Maize Genome Sequencing Project"/>
            <person name="Ware D."/>
        </authorList>
    </citation>
    <scope>NUCLEOTIDE SEQUENCE</scope>
    <source>
        <tissue evidence="1">Seedling</tissue>
    </source>
</reference>
<accession>A0A1D6JF01</accession>
<gene>
    <name evidence="1" type="ORF">ZEAMMB73_Zm00001d026353</name>
</gene>
<organism evidence="1">
    <name type="scientific">Zea mays</name>
    <name type="common">Maize</name>
    <dbReference type="NCBI Taxonomy" id="4577"/>
    <lineage>
        <taxon>Eukaryota</taxon>
        <taxon>Viridiplantae</taxon>
        <taxon>Streptophyta</taxon>
        <taxon>Embryophyta</taxon>
        <taxon>Tracheophyta</taxon>
        <taxon>Spermatophyta</taxon>
        <taxon>Magnoliopsida</taxon>
        <taxon>Liliopsida</taxon>
        <taxon>Poales</taxon>
        <taxon>Poaceae</taxon>
        <taxon>PACMAD clade</taxon>
        <taxon>Panicoideae</taxon>
        <taxon>Andropogonodae</taxon>
        <taxon>Andropogoneae</taxon>
        <taxon>Tripsacinae</taxon>
        <taxon>Zea</taxon>
    </lineage>
</organism>
<name>A0A1D6JF01_MAIZE</name>
<dbReference type="EMBL" id="CM000786">
    <property type="protein sequence ID" value="AQK46357.1"/>
    <property type="molecule type" value="Genomic_DNA"/>
</dbReference>
<dbReference type="InParanoid" id="A0A1D6JF01"/>
<dbReference type="AlphaFoldDB" id="A0A1D6JF01"/>
<evidence type="ECO:0000313" key="1">
    <source>
        <dbReference type="EMBL" id="AQK46357.1"/>
    </source>
</evidence>
<sequence>MSSCGMEARKFAMCTAQLLSPPADDMVDVAAGVMTHEEEADLLSIVLTGSARPEETVGVAAAALAIDLLCWCCFVFRMGIWDGSEERSLESVDIYTGPITPIVDEPTSR</sequence>
<protein>
    <submittedName>
        <fullName evidence="1">Uncharacterized protein</fullName>
    </submittedName>
</protein>
<dbReference type="IntAct" id="A0A1D6JF01">
    <property type="interactions" value="1"/>
</dbReference>